<dbReference type="InterPro" id="IPR011006">
    <property type="entry name" value="CheY-like_superfamily"/>
</dbReference>
<sequence length="748" mass="84722">MTDKPTYEELERRVKELLQENLELKKDSAIGAKKYARGEIESEMIPEEHLKDVDLQSIINIDAIQSIMDDFHYLTGMVTAVLDMNGNVIEATGWQDICTRFHRIHPQTAHNCTKSDLYLSKNLRPGEYVDYKCKNGLWDVVTPLYVGTKHLGNIYTGQFFYDDDQIDEETFIRQAEMYGFDKDSYLDALRRIPRYSRKTVEHLMNFLVKFTVYISKIGFANNQLENEIRERKRSESALQKSEEQLRAIFEAADNVSFIITDAKDPEPTIREFSPGAEHIFGYSKNEVMGKPVSILHIPDDVKNFPKAHQQMRDGKSGFSGETTLIRKSGEKFPALFSTYPLLDGNGKMYAALGVSFDVTEQKKLEGQLFQSWKMESIGRLAGGIAHDFNNMLSIILGNSEMIIEEMGSGNPVIDNIEEIRRAAERSAELTRQLLTFARKQTIVPKVIDLNDTIEGMLKMLIRLIGEHIDLVWLPKVDLWSVKVDPSQVDQMLANLCINARDSIKGVGKITIETGNVNFDEEYCRQHNGFNPGDFTVIAVSDNGCGMDRKTLDNLFEPFFTTKDVGQGTGLGLATVYGIVRQNGGFINVYSEMGEGTTFKIYLPRNVERAMQAQKHRLKDVSGNETILLVEDETAVLRMTAIILERLGYTVLSTPSPTEAIRICESHSGKIHMIITDVVMPEMSGRDLAKKLLRLHPKLKCLFMSGYTANVIAHHGVLDEGIQFINKPFSKRDLSVRIREVLDEAQNRI</sequence>
<dbReference type="SUPFAM" id="SSF55785">
    <property type="entry name" value="PYP-like sensor domain (PAS domain)"/>
    <property type="match status" value="1"/>
</dbReference>
<dbReference type="PROSITE" id="PS50112">
    <property type="entry name" value="PAS"/>
    <property type="match status" value="1"/>
</dbReference>
<dbReference type="PANTHER" id="PTHR43065">
    <property type="entry name" value="SENSOR HISTIDINE KINASE"/>
    <property type="match status" value="1"/>
</dbReference>
<dbReference type="AlphaFoldDB" id="A0A401FYS9"/>
<feature type="domain" description="PAC" evidence="8">
    <location>
        <begin position="318"/>
        <end position="370"/>
    </location>
</feature>
<dbReference type="InterPro" id="IPR003594">
    <property type="entry name" value="HATPase_dom"/>
</dbReference>
<evidence type="ECO:0000256" key="3">
    <source>
        <dbReference type="ARBA" id="ARBA00022553"/>
    </source>
</evidence>
<feature type="domain" description="Response regulatory" evidence="6">
    <location>
        <begin position="625"/>
        <end position="741"/>
    </location>
</feature>
<dbReference type="InterPro" id="IPR036890">
    <property type="entry name" value="HATPase_C_sf"/>
</dbReference>
<dbReference type="PROSITE" id="PS50110">
    <property type="entry name" value="RESPONSE_REGULATORY"/>
    <property type="match status" value="1"/>
</dbReference>
<dbReference type="InterPro" id="IPR036097">
    <property type="entry name" value="HisK_dim/P_sf"/>
</dbReference>
<name>A0A401FYS9_9BACT</name>
<dbReference type="SMART" id="SM00388">
    <property type="entry name" value="HisKA"/>
    <property type="match status" value="1"/>
</dbReference>
<dbReference type="SUPFAM" id="SSF52172">
    <property type="entry name" value="CheY-like"/>
    <property type="match status" value="1"/>
</dbReference>
<evidence type="ECO:0000313" key="9">
    <source>
        <dbReference type="EMBL" id="GBC62115.1"/>
    </source>
</evidence>
<evidence type="ECO:0000256" key="4">
    <source>
        <dbReference type="PROSITE-ProRule" id="PRU00169"/>
    </source>
</evidence>
<proteinExistence type="predicted"/>
<comment type="catalytic activity">
    <reaction evidence="1">
        <text>ATP + protein L-histidine = ADP + protein N-phospho-L-histidine.</text>
        <dbReference type="EC" id="2.7.13.3"/>
    </reaction>
</comment>
<dbReference type="Gene3D" id="1.10.287.130">
    <property type="match status" value="1"/>
</dbReference>
<dbReference type="CDD" id="cd00082">
    <property type="entry name" value="HisKA"/>
    <property type="match status" value="1"/>
</dbReference>
<dbReference type="Pfam" id="PF00072">
    <property type="entry name" value="Response_reg"/>
    <property type="match status" value="1"/>
</dbReference>
<evidence type="ECO:0000256" key="2">
    <source>
        <dbReference type="ARBA" id="ARBA00012438"/>
    </source>
</evidence>
<dbReference type="InterPro" id="IPR004358">
    <property type="entry name" value="Sig_transdc_His_kin-like_C"/>
</dbReference>
<dbReference type="EMBL" id="BEXT01000001">
    <property type="protein sequence ID" value="GBC62115.1"/>
    <property type="molecule type" value="Genomic_DNA"/>
</dbReference>
<dbReference type="InterPro" id="IPR005467">
    <property type="entry name" value="His_kinase_dom"/>
</dbReference>
<dbReference type="PANTHER" id="PTHR43065:SF42">
    <property type="entry name" value="TWO-COMPONENT SENSOR PPRA"/>
    <property type="match status" value="1"/>
</dbReference>
<dbReference type="Proteomes" id="UP000288096">
    <property type="component" value="Unassembled WGS sequence"/>
</dbReference>
<dbReference type="InterPro" id="IPR001610">
    <property type="entry name" value="PAC"/>
</dbReference>
<dbReference type="PRINTS" id="PR00344">
    <property type="entry name" value="BCTRLSENSOR"/>
</dbReference>
<organism evidence="9 10">
    <name type="scientific">Desulfonema ishimotonii</name>
    <dbReference type="NCBI Taxonomy" id="45657"/>
    <lineage>
        <taxon>Bacteria</taxon>
        <taxon>Pseudomonadati</taxon>
        <taxon>Thermodesulfobacteriota</taxon>
        <taxon>Desulfobacteria</taxon>
        <taxon>Desulfobacterales</taxon>
        <taxon>Desulfococcaceae</taxon>
        <taxon>Desulfonema</taxon>
    </lineage>
</organism>
<dbReference type="OrthoDB" id="9806821at2"/>
<dbReference type="SMART" id="SM00086">
    <property type="entry name" value="PAC"/>
    <property type="match status" value="1"/>
</dbReference>
<protein>
    <recommendedName>
        <fullName evidence="2">histidine kinase</fullName>
        <ecNumber evidence="2">2.7.13.3</ecNumber>
    </recommendedName>
</protein>
<dbReference type="Pfam" id="PF13426">
    <property type="entry name" value="PAS_9"/>
    <property type="match status" value="1"/>
</dbReference>
<evidence type="ECO:0000256" key="1">
    <source>
        <dbReference type="ARBA" id="ARBA00000085"/>
    </source>
</evidence>
<keyword evidence="10" id="KW-1185">Reference proteome</keyword>
<dbReference type="PROSITE" id="PS50113">
    <property type="entry name" value="PAC"/>
    <property type="match status" value="1"/>
</dbReference>
<dbReference type="InterPro" id="IPR018771">
    <property type="entry name" value="PocR_dom"/>
</dbReference>
<dbReference type="InterPro" id="IPR035965">
    <property type="entry name" value="PAS-like_dom_sf"/>
</dbReference>
<dbReference type="CDD" id="cd00130">
    <property type="entry name" value="PAS"/>
    <property type="match status" value="1"/>
</dbReference>
<reference evidence="10" key="1">
    <citation type="submission" date="2017-11" db="EMBL/GenBank/DDBJ databases">
        <authorList>
            <person name="Watanabe M."/>
            <person name="Kojima H."/>
        </authorList>
    </citation>
    <scope>NUCLEOTIDE SEQUENCE [LARGE SCALE GENOMIC DNA]</scope>
    <source>
        <strain evidence="10">Tokyo 01</strain>
    </source>
</reference>
<dbReference type="Pfam" id="PF00512">
    <property type="entry name" value="HisKA"/>
    <property type="match status" value="1"/>
</dbReference>
<evidence type="ECO:0000313" key="10">
    <source>
        <dbReference type="Proteomes" id="UP000288096"/>
    </source>
</evidence>
<evidence type="ECO:0000259" key="7">
    <source>
        <dbReference type="PROSITE" id="PS50112"/>
    </source>
</evidence>
<dbReference type="InterPro" id="IPR000700">
    <property type="entry name" value="PAS-assoc_C"/>
</dbReference>
<evidence type="ECO:0000259" key="8">
    <source>
        <dbReference type="PROSITE" id="PS50113"/>
    </source>
</evidence>
<feature type="modified residue" description="4-aspartylphosphate" evidence="4">
    <location>
        <position position="676"/>
    </location>
</feature>
<dbReference type="Gene3D" id="3.40.50.2300">
    <property type="match status" value="1"/>
</dbReference>
<feature type="domain" description="PAS" evidence="7">
    <location>
        <begin position="241"/>
        <end position="315"/>
    </location>
</feature>
<reference evidence="10" key="2">
    <citation type="submission" date="2019-01" db="EMBL/GenBank/DDBJ databases">
        <title>Genome sequence of Desulfonema ishimotonii strain Tokyo 01.</title>
        <authorList>
            <person name="Fukui M."/>
        </authorList>
    </citation>
    <scope>NUCLEOTIDE SEQUENCE [LARGE SCALE GENOMIC DNA]</scope>
    <source>
        <strain evidence="10">Tokyo 01</strain>
    </source>
</reference>
<dbReference type="Pfam" id="PF10114">
    <property type="entry name" value="PocR"/>
    <property type="match status" value="1"/>
</dbReference>
<dbReference type="SMART" id="SM00091">
    <property type="entry name" value="PAS"/>
    <property type="match status" value="1"/>
</dbReference>
<dbReference type="InterPro" id="IPR001789">
    <property type="entry name" value="Sig_transdc_resp-reg_receiver"/>
</dbReference>
<dbReference type="Gene3D" id="3.30.450.20">
    <property type="entry name" value="PAS domain"/>
    <property type="match status" value="1"/>
</dbReference>
<gene>
    <name evidence="9" type="ORF">DENIS_3078</name>
</gene>
<dbReference type="RefSeq" id="WP_124329317.1">
    <property type="nucleotide sequence ID" value="NZ_BEXT01000001.1"/>
</dbReference>
<dbReference type="Gene3D" id="3.30.565.10">
    <property type="entry name" value="Histidine kinase-like ATPase, C-terminal domain"/>
    <property type="match status" value="1"/>
</dbReference>
<comment type="caution">
    <text evidence="9">The sequence shown here is derived from an EMBL/GenBank/DDBJ whole genome shotgun (WGS) entry which is preliminary data.</text>
</comment>
<keyword evidence="3 4" id="KW-0597">Phosphoprotein</keyword>
<dbReference type="SMART" id="SM00387">
    <property type="entry name" value="HATPase_c"/>
    <property type="match status" value="1"/>
</dbReference>
<dbReference type="Pfam" id="PF02518">
    <property type="entry name" value="HATPase_c"/>
    <property type="match status" value="1"/>
</dbReference>
<dbReference type="SUPFAM" id="SSF55874">
    <property type="entry name" value="ATPase domain of HSP90 chaperone/DNA topoisomerase II/histidine kinase"/>
    <property type="match status" value="1"/>
</dbReference>
<dbReference type="EC" id="2.7.13.3" evidence="2"/>
<dbReference type="GO" id="GO:0000155">
    <property type="term" value="F:phosphorelay sensor kinase activity"/>
    <property type="evidence" value="ECO:0007669"/>
    <property type="project" value="InterPro"/>
</dbReference>
<dbReference type="SUPFAM" id="SSF47384">
    <property type="entry name" value="Homodimeric domain of signal transducing histidine kinase"/>
    <property type="match status" value="1"/>
</dbReference>
<dbReference type="InterPro" id="IPR000014">
    <property type="entry name" value="PAS"/>
</dbReference>
<dbReference type="InterPro" id="IPR003661">
    <property type="entry name" value="HisK_dim/P_dom"/>
</dbReference>
<evidence type="ECO:0000259" key="5">
    <source>
        <dbReference type="PROSITE" id="PS50109"/>
    </source>
</evidence>
<dbReference type="PROSITE" id="PS50109">
    <property type="entry name" value="HIS_KIN"/>
    <property type="match status" value="1"/>
</dbReference>
<feature type="domain" description="Histidine kinase" evidence="5">
    <location>
        <begin position="383"/>
        <end position="606"/>
    </location>
</feature>
<accession>A0A401FYS9</accession>
<dbReference type="NCBIfam" id="TIGR00229">
    <property type="entry name" value="sensory_box"/>
    <property type="match status" value="1"/>
</dbReference>
<evidence type="ECO:0000259" key="6">
    <source>
        <dbReference type="PROSITE" id="PS50110"/>
    </source>
</evidence>
<dbReference type="SMART" id="SM00448">
    <property type="entry name" value="REC"/>
    <property type="match status" value="1"/>
</dbReference>